<evidence type="ECO:0000256" key="5">
    <source>
        <dbReference type="ARBA" id="ARBA00023002"/>
    </source>
</evidence>
<reference evidence="8 9" key="1">
    <citation type="journal article" date="2013" name="Arch. Virol.">
        <title>Complete genome sequence of invertebrate iridovirus IIV-25 isolated from a blackfly larva.</title>
        <authorList>
            <person name="Piegu B."/>
            <person name="Guizard S."/>
            <person name="Spears T."/>
            <person name="Cruaud C."/>
            <person name="Couloux A."/>
            <person name="Bideshi D.K."/>
            <person name="Federici B.A."/>
            <person name="Bigot Y."/>
        </authorList>
    </citation>
    <scope>NUCLEOTIDE SEQUENCE [LARGE SCALE GENOMIC DNA]</scope>
</reference>
<comment type="pathway">
    <text evidence="1">Cofactor biosynthesis; tetrahydrofolate biosynthesis; 5,6,7,8-tetrahydrofolate from 7,8-dihydrofolate: step 1/1.</text>
</comment>
<dbReference type="SUPFAM" id="SSF53597">
    <property type="entry name" value="Dihydrofolate reductase-like"/>
    <property type="match status" value="1"/>
</dbReference>
<dbReference type="EC" id="1.5.1.3" evidence="2"/>
<evidence type="ECO:0000256" key="3">
    <source>
        <dbReference type="ARBA" id="ARBA00022563"/>
    </source>
</evidence>
<dbReference type="KEGG" id="vg:18501485"/>
<comment type="similarity">
    <text evidence="6">Belongs to the dihydrofolate reductase family.</text>
</comment>
<dbReference type="InterPro" id="IPR024072">
    <property type="entry name" value="DHFR-like_dom_sf"/>
</dbReference>
<gene>
    <name evidence="8" type="primary">113R</name>
    <name evidence="8" type="ORF">IIV25_113R</name>
</gene>
<dbReference type="GO" id="GO:0046655">
    <property type="term" value="P:folic acid metabolic process"/>
    <property type="evidence" value="ECO:0007669"/>
    <property type="project" value="TreeGrafter"/>
</dbReference>
<evidence type="ECO:0000313" key="8">
    <source>
        <dbReference type="EMBL" id="CCV02131.1"/>
    </source>
</evidence>
<dbReference type="GeneID" id="18501485"/>
<dbReference type="InterPro" id="IPR012259">
    <property type="entry name" value="DHFR"/>
</dbReference>
<evidence type="ECO:0000256" key="1">
    <source>
        <dbReference type="ARBA" id="ARBA00004903"/>
    </source>
</evidence>
<protein>
    <recommendedName>
        <fullName evidence="2">dihydrofolate reductase</fullName>
        <ecNumber evidence="2">1.5.1.3</ecNumber>
    </recommendedName>
</protein>
<keyword evidence="5" id="KW-0560">Oxidoreductase</keyword>
<proteinExistence type="inferred from homology"/>
<keyword evidence="9" id="KW-1185">Reference proteome</keyword>
<dbReference type="Proteomes" id="UP000097612">
    <property type="component" value="Segment"/>
</dbReference>
<dbReference type="RefSeq" id="YP_009010646.1">
    <property type="nucleotide sequence ID" value="NC_023613.1"/>
</dbReference>
<evidence type="ECO:0000256" key="6">
    <source>
        <dbReference type="RuleBase" id="RU004474"/>
    </source>
</evidence>
<evidence type="ECO:0000259" key="7">
    <source>
        <dbReference type="PROSITE" id="PS51330"/>
    </source>
</evidence>
<evidence type="ECO:0000256" key="4">
    <source>
        <dbReference type="ARBA" id="ARBA00022857"/>
    </source>
</evidence>
<dbReference type="InterPro" id="IPR001796">
    <property type="entry name" value="DHFR_dom"/>
</dbReference>
<organism evidence="8 9">
    <name type="scientific">Invertebrate iridovirus 25</name>
    <dbReference type="NCBI Taxonomy" id="1301280"/>
    <lineage>
        <taxon>Viruses</taxon>
        <taxon>Varidnaviria</taxon>
        <taxon>Bamfordvirae</taxon>
        <taxon>Nucleocytoviricota</taxon>
        <taxon>Megaviricetes</taxon>
        <taxon>Pimascovirales</taxon>
        <taxon>Pimascovirales incertae sedis</taxon>
        <taxon>Iridoviridae</taxon>
        <taxon>Betairidovirinae</taxon>
        <taxon>Chloriridovirus</taxon>
        <taxon>Chloriridovirus simulium2</taxon>
    </lineage>
</organism>
<dbReference type="PROSITE" id="PS00075">
    <property type="entry name" value="DHFR_1"/>
    <property type="match status" value="1"/>
</dbReference>
<dbReference type="PANTHER" id="PTHR48069:SF3">
    <property type="entry name" value="DIHYDROFOLATE REDUCTASE"/>
    <property type="match status" value="1"/>
</dbReference>
<dbReference type="OrthoDB" id="9577at10239"/>
<evidence type="ECO:0000256" key="2">
    <source>
        <dbReference type="ARBA" id="ARBA00012856"/>
    </source>
</evidence>
<feature type="domain" description="DHFR" evidence="7">
    <location>
        <begin position="2"/>
        <end position="176"/>
    </location>
</feature>
<dbReference type="PROSITE" id="PS51330">
    <property type="entry name" value="DHFR_2"/>
    <property type="match status" value="1"/>
</dbReference>
<dbReference type="PRINTS" id="PR00070">
    <property type="entry name" value="DHFR"/>
</dbReference>
<dbReference type="CDD" id="cd00209">
    <property type="entry name" value="DHFR"/>
    <property type="match status" value="1"/>
</dbReference>
<dbReference type="EMBL" id="HF920635">
    <property type="protein sequence ID" value="CCV02131.1"/>
    <property type="molecule type" value="Genomic_DNA"/>
</dbReference>
<dbReference type="GO" id="GO:0006730">
    <property type="term" value="P:one-carbon metabolic process"/>
    <property type="evidence" value="ECO:0007669"/>
    <property type="project" value="UniProtKB-KW"/>
</dbReference>
<accession>W8W233</accession>
<dbReference type="GO" id="GO:0046654">
    <property type="term" value="P:tetrahydrofolate biosynthetic process"/>
    <property type="evidence" value="ECO:0007669"/>
    <property type="project" value="InterPro"/>
</dbReference>
<keyword evidence="4" id="KW-0521">NADP</keyword>
<dbReference type="InterPro" id="IPR017925">
    <property type="entry name" value="DHFR_CS"/>
</dbReference>
<dbReference type="PANTHER" id="PTHR48069">
    <property type="entry name" value="DIHYDROFOLATE REDUCTASE"/>
    <property type="match status" value="1"/>
</dbReference>
<dbReference type="GO" id="GO:0004146">
    <property type="term" value="F:dihydrofolate reductase activity"/>
    <property type="evidence" value="ECO:0007669"/>
    <property type="project" value="UniProtKB-EC"/>
</dbReference>
<dbReference type="Gene3D" id="3.40.430.10">
    <property type="entry name" value="Dihydrofolate Reductase, subunit A"/>
    <property type="match status" value="1"/>
</dbReference>
<dbReference type="GO" id="GO:0050661">
    <property type="term" value="F:NADP binding"/>
    <property type="evidence" value="ECO:0007669"/>
    <property type="project" value="InterPro"/>
</dbReference>
<name>W8W233_9VIRU</name>
<dbReference type="Pfam" id="PF00186">
    <property type="entry name" value="DHFR_1"/>
    <property type="match status" value="1"/>
</dbReference>
<dbReference type="GO" id="GO:0046452">
    <property type="term" value="P:dihydrofolate metabolic process"/>
    <property type="evidence" value="ECO:0007669"/>
    <property type="project" value="TreeGrafter"/>
</dbReference>
<sequence>MIVNGIIAISQDGGIGINNHLPWKLQEELKHFQEVTTCTQDKTKKNAVIMGRKTWDSIPDKFKPLKNRVNIIVSNTLTFSTLNNTWIHSNLQNAIKFLNSQQNIETVWIIGGISIYLEALKLNLLDFMYVTEIYKKYECDTFFNIKVLKNFNELKELTSEIKWENKVSYQYKIYKNMKTYGHDITCSLGV</sequence>
<keyword evidence="3" id="KW-0554">One-carbon metabolism</keyword>
<evidence type="ECO:0000313" key="9">
    <source>
        <dbReference type="Proteomes" id="UP000097612"/>
    </source>
</evidence>